<accession>N1WDI8</accession>
<keyword evidence="2" id="KW-1185">Reference proteome</keyword>
<dbReference type="Proteomes" id="UP000012313">
    <property type="component" value="Unassembled WGS sequence"/>
</dbReference>
<dbReference type="STRING" id="1218598.LEP1GSC060_3349"/>
<dbReference type="AlphaFoldDB" id="N1WDI8"/>
<evidence type="ECO:0000313" key="2">
    <source>
        <dbReference type="Proteomes" id="UP000012313"/>
    </source>
</evidence>
<comment type="caution">
    <text evidence="1">The sequence shown here is derived from an EMBL/GenBank/DDBJ whole genome shotgun (WGS) entry which is preliminary data.</text>
</comment>
<reference evidence="1" key="1">
    <citation type="submission" date="2013-03" db="EMBL/GenBank/DDBJ databases">
        <authorList>
            <person name="Harkins D.M."/>
            <person name="Durkin A.S."/>
            <person name="Brinkac L.M."/>
            <person name="Haft D.H."/>
            <person name="Selengut J.D."/>
            <person name="Sanka R."/>
            <person name="DePew J."/>
            <person name="Purushe J."/>
            <person name="Hartskeerl R.A."/>
            <person name="Ahmed A."/>
            <person name="van der Linden H."/>
            <person name="Goris M.G.A."/>
            <person name="Vinetz J.M."/>
            <person name="Sutton G.G."/>
            <person name="Nierman W.C."/>
            <person name="Fouts D.E."/>
        </authorList>
    </citation>
    <scope>NUCLEOTIDE SEQUENCE [LARGE SCALE GENOMIC DNA]</scope>
    <source>
        <strain evidence="1">ICFT</strain>
    </source>
</reference>
<dbReference type="EMBL" id="AOHC02000041">
    <property type="protein sequence ID" value="EMY76985.1"/>
    <property type="molecule type" value="Genomic_DNA"/>
</dbReference>
<gene>
    <name evidence="1" type="ORF">LEP1GSC060_3349</name>
</gene>
<proteinExistence type="predicted"/>
<evidence type="ECO:0000313" key="1">
    <source>
        <dbReference type="EMBL" id="EMY76985.1"/>
    </source>
</evidence>
<organism evidence="1 2">
    <name type="scientific">Leptospira weilii serovar Ranarum str. ICFT</name>
    <dbReference type="NCBI Taxonomy" id="1218598"/>
    <lineage>
        <taxon>Bacteria</taxon>
        <taxon>Pseudomonadati</taxon>
        <taxon>Spirochaetota</taxon>
        <taxon>Spirochaetia</taxon>
        <taxon>Leptospirales</taxon>
        <taxon>Leptospiraceae</taxon>
        <taxon>Leptospira</taxon>
    </lineage>
</organism>
<sequence length="113" mass="12866">MCYEILYVEVTETSGKKGKFFLDVSPEIEDSNGSLPPIRLSSSGHFGQLQIEKTGKKIELISLYQKIERSVDVNGDKSYCSKQKPIRIKVSSIRRITIVRHIQNVYSPIVFCK</sequence>
<name>N1WDI8_9LEPT</name>
<protein>
    <submittedName>
        <fullName evidence="1">Uncharacterized protein</fullName>
    </submittedName>
</protein>